<dbReference type="Proteomes" id="UP000610846">
    <property type="component" value="Unassembled WGS sequence"/>
</dbReference>
<dbReference type="EMBL" id="JACYHB010000006">
    <property type="protein sequence ID" value="MBD8079187.1"/>
    <property type="molecule type" value="Genomic_DNA"/>
</dbReference>
<dbReference type="InterPro" id="IPR003425">
    <property type="entry name" value="CCB3/YggT"/>
</dbReference>
<keyword evidence="3" id="KW-1185">Reference proteome</keyword>
<keyword evidence="1" id="KW-1133">Transmembrane helix</keyword>
<feature type="transmembrane region" description="Helical" evidence="1">
    <location>
        <begin position="83"/>
        <end position="103"/>
    </location>
</feature>
<evidence type="ECO:0000256" key="1">
    <source>
        <dbReference type="SAM" id="Phobius"/>
    </source>
</evidence>
<dbReference type="GO" id="GO:0016020">
    <property type="term" value="C:membrane"/>
    <property type="evidence" value="ECO:0007669"/>
    <property type="project" value="InterPro"/>
</dbReference>
<proteinExistence type="predicted"/>
<reference evidence="2" key="2">
    <citation type="submission" date="2020-09" db="EMBL/GenBank/DDBJ databases">
        <authorList>
            <person name="Yu Y."/>
        </authorList>
    </citation>
    <scope>NUCLEOTIDE SEQUENCE</scope>
    <source>
        <strain evidence="2">KCTC 49039</strain>
    </source>
</reference>
<comment type="caution">
    <text evidence="2">The sequence shown here is derived from an EMBL/GenBank/DDBJ whole genome shotgun (WGS) entry which is preliminary data.</text>
</comment>
<keyword evidence="1" id="KW-0812">Transmembrane</keyword>
<dbReference type="Pfam" id="PF02325">
    <property type="entry name" value="CCB3_YggT"/>
    <property type="match status" value="1"/>
</dbReference>
<name>A0A927G913_9MICO</name>
<accession>A0A927G913</accession>
<keyword evidence="1" id="KW-0472">Membrane</keyword>
<sequence length="106" mass="12121">MPDDVWHSCPVIWDLVTDILGLLLWLYLLLLIGRLVLDWVQFFAREWRPRGAMLVLAEVIYTPTDPPLRAIRRVIPPLTLGQVRLDLAFLILFFAVTIAAQVVSAL</sequence>
<feature type="transmembrane region" description="Helical" evidence="1">
    <location>
        <begin position="20"/>
        <end position="40"/>
    </location>
</feature>
<dbReference type="AlphaFoldDB" id="A0A927G913"/>
<gene>
    <name evidence="2" type="ORF">IF651_09000</name>
</gene>
<protein>
    <submittedName>
        <fullName evidence="2">YggT family protein</fullName>
    </submittedName>
</protein>
<evidence type="ECO:0000313" key="3">
    <source>
        <dbReference type="Proteomes" id="UP000610846"/>
    </source>
</evidence>
<organism evidence="2 3">
    <name type="scientific">Cellulosimicrobium arenosum</name>
    <dbReference type="NCBI Taxonomy" id="2708133"/>
    <lineage>
        <taxon>Bacteria</taxon>
        <taxon>Bacillati</taxon>
        <taxon>Actinomycetota</taxon>
        <taxon>Actinomycetes</taxon>
        <taxon>Micrococcales</taxon>
        <taxon>Promicromonosporaceae</taxon>
        <taxon>Cellulosimicrobium</taxon>
    </lineage>
</organism>
<reference evidence="2" key="1">
    <citation type="journal article" date="2018" name="Curr. Microbiol.">
        <title>Cellulosimicrobium arenosum sp. nov., Isolated from Marine Sediment Sand.</title>
        <authorList>
            <person name="Oh M."/>
            <person name="Kim J.H."/>
            <person name="Yoon J.H."/>
            <person name="Schumann P."/>
            <person name="Kim W."/>
        </authorList>
    </citation>
    <scope>NUCLEOTIDE SEQUENCE</scope>
    <source>
        <strain evidence="2">KCTC 49039</strain>
    </source>
</reference>
<evidence type="ECO:0000313" key="2">
    <source>
        <dbReference type="EMBL" id="MBD8079187.1"/>
    </source>
</evidence>